<protein>
    <recommendedName>
        <fullName evidence="5">Lipoprotein</fullName>
    </recommendedName>
</protein>
<reference evidence="4" key="1">
    <citation type="submission" date="2017-03" db="EMBL/GenBank/DDBJ databases">
        <authorList>
            <person name="Rodrigo-Torres L."/>
            <person name="Arahal R.D."/>
            <person name="Lucena T."/>
        </authorList>
    </citation>
    <scope>NUCLEOTIDE SEQUENCE [LARGE SCALE GENOMIC DNA]</scope>
    <source>
        <strain evidence="4">CECT 8411</strain>
    </source>
</reference>
<dbReference type="OrthoDB" id="9828349at2"/>
<dbReference type="Proteomes" id="UP000193778">
    <property type="component" value="Unassembled WGS sequence"/>
</dbReference>
<evidence type="ECO:0000256" key="1">
    <source>
        <dbReference type="SAM" id="MobiDB-lite"/>
    </source>
</evidence>
<dbReference type="PROSITE" id="PS51257">
    <property type="entry name" value="PROKAR_LIPOPROTEIN"/>
    <property type="match status" value="1"/>
</dbReference>
<keyword evidence="4" id="KW-1185">Reference proteome</keyword>
<name>A0A1X6Y7U8_9RHOB</name>
<evidence type="ECO:0000313" key="3">
    <source>
        <dbReference type="EMBL" id="SLN13324.1"/>
    </source>
</evidence>
<dbReference type="AlphaFoldDB" id="A0A1X6Y7U8"/>
<dbReference type="EMBL" id="FWFP01000001">
    <property type="protein sequence ID" value="SLN13324.1"/>
    <property type="molecule type" value="Genomic_DNA"/>
</dbReference>
<proteinExistence type="predicted"/>
<feature type="signal peptide" evidence="2">
    <location>
        <begin position="1"/>
        <end position="24"/>
    </location>
</feature>
<organism evidence="3 4">
    <name type="scientific">Ruegeria meonggei</name>
    <dbReference type="NCBI Taxonomy" id="1446476"/>
    <lineage>
        <taxon>Bacteria</taxon>
        <taxon>Pseudomonadati</taxon>
        <taxon>Pseudomonadota</taxon>
        <taxon>Alphaproteobacteria</taxon>
        <taxon>Rhodobacterales</taxon>
        <taxon>Roseobacteraceae</taxon>
        <taxon>Ruegeria</taxon>
    </lineage>
</organism>
<feature type="region of interest" description="Disordered" evidence="1">
    <location>
        <begin position="60"/>
        <end position="80"/>
    </location>
</feature>
<evidence type="ECO:0000256" key="2">
    <source>
        <dbReference type="SAM" id="SignalP"/>
    </source>
</evidence>
<accession>A0A1X6Y7U8</accession>
<evidence type="ECO:0000313" key="4">
    <source>
        <dbReference type="Proteomes" id="UP000193778"/>
    </source>
</evidence>
<gene>
    <name evidence="3" type="ORF">RUM8411_00291</name>
</gene>
<keyword evidence="2" id="KW-0732">Signal</keyword>
<feature type="chain" id="PRO_5012439982" description="Lipoprotein" evidence="2">
    <location>
        <begin position="25"/>
        <end position="189"/>
    </location>
</feature>
<sequence length="189" mass="20165">MKLNTICAGLLVAALAACSSPSNDYDKRPSFIHVPVPPTQGTQLGYLSVNVTGWSQNGTTTRTDVRISPGGKGKPKGSLTPVMTVDPQLTSRVALSLRDGKDANAAFAFAQQIARATYCPSGPITENTGIRKYSDPQDLQVILAESQRQGRDVIPAGIKGETIPATHFRTDGSPTWVVSMKCDAPYPYD</sequence>
<dbReference type="RefSeq" id="WP_085820850.1">
    <property type="nucleotide sequence ID" value="NZ_FWFP01000001.1"/>
</dbReference>
<evidence type="ECO:0008006" key="5">
    <source>
        <dbReference type="Google" id="ProtNLM"/>
    </source>
</evidence>